<comment type="caution">
    <text evidence="1">The sequence shown here is derived from an EMBL/GenBank/DDBJ whole genome shotgun (WGS) entry which is preliminary data.</text>
</comment>
<sequence>MGDLGKVAHFFIYFVTTEHRFTSNPQTVRFLGSTTLVNAD</sequence>
<dbReference type="HOGENOM" id="CLU_3295172_0_0_6"/>
<protein>
    <submittedName>
        <fullName evidence="1">Uncharacterized protein</fullName>
    </submittedName>
</protein>
<reference evidence="1 2" key="1">
    <citation type="journal article" date="2011" name="J. Bacteriol.">
        <title>Draft genome sequence of the polycyclic aromatic hydrocarbon-degrading, genetically engineered bioluminescent bioreporter Pseudomonas fluorescens HK44.</title>
        <authorList>
            <person name="Chauhan A."/>
            <person name="Layton A.C."/>
            <person name="Williams D.E."/>
            <person name="Smartt A.E."/>
            <person name="Ripp S."/>
            <person name="Karpinets T.V."/>
            <person name="Brown S.D."/>
            <person name="Sayler G.S."/>
        </authorList>
    </citation>
    <scope>NUCLEOTIDE SEQUENCE [LARGE SCALE GENOMIC DNA]</scope>
    <source>
        <strain evidence="1 2">HK44</strain>
    </source>
</reference>
<proteinExistence type="predicted"/>
<dbReference type="PATRIC" id="fig|1042209.11.peg.5918"/>
<name>A0A010SJJ9_PSEFL</name>
<evidence type="ECO:0000313" key="1">
    <source>
        <dbReference type="EMBL" id="EXF91388.1"/>
    </source>
</evidence>
<gene>
    <name evidence="1" type="ORF">HK44_018745</name>
</gene>
<dbReference type="Proteomes" id="UP000022611">
    <property type="component" value="Unassembled WGS sequence"/>
</dbReference>
<accession>A0A010SJJ9</accession>
<dbReference type="EMBL" id="AFOY02000026">
    <property type="protein sequence ID" value="EXF91388.1"/>
    <property type="molecule type" value="Genomic_DNA"/>
</dbReference>
<dbReference type="AlphaFoldDB" id="A0A010SJJ9"/>
<evidence type="ECO:0000313" key="2">
    <source>
        <dbReference type="Proteomes" id="UP000022611"/>
    </source>
</evidence>
<organism evidence="1 2">
    <name type="scientific">Pseudomonas fluorescens HK44</name>
    <dbReference type="NCBI Taxonomy" id="1042209"/>
    <lineage>
        <taxon>Bacteria</taxon>
        <taxon>Pseudomonadati</taxon>
        <taxon>Pseudomonadota</taxon>
        <taxon>Gammaproteobacteria</taxon>
        <taxon>Pseudomonadales</taxon>
        <taxon>Pseudomonadaceae</taxon>
        <taxon>Pseudomonas</taxon>
    </lineage>
</organism>